<sequence>MSSAAMQRTHRPLQRPRNTPSQNSVRYLCGGRAALGQVDGDQNLVLHQRRLGGGMVHGMHGGQLGLS</sequence>
<evidence type="ECO:0000256" key="1">
    <source>
        <dbReference type="SAM" id="MobiDB-lite"/>
    </source>
</evidence>
<dbReference type="WBParaSite" id="BXY_1315300.1">
    <property type="protein sequence ID" value="BXY_1315300.1"/>
    <property type="gene ID" value="BXY_1315300"/>
</dbReference>
<feature type="region of interest" description="Disordered" evidence="1">
    <location>
        <begin position="1"/>
        <end position="25"/>
    </location>
</feature>
<protein>
    <submittedName>
        <fullName evidence="3">Uncharacterized protein</fullName>
    </submittedName>
</protein>
<name>A0A1I7SJC9_BURXY</name>
<evidence type="ECO:0000313" key="2">
    <source>
        <dbReference type="Proteomes" id="UP000095284"/>
    </source>
</evidence>
<organism evidence="2 3">
    <name type="scientific">Bursaphelenchus xylophilus</name>
    <name type="common">Pinewood nematode worm</name>
    <name type="synonym">Aphelenchoides xylophilus</name>
    <dbReference type="NCBI Taxonomy" id="6326"/>
    <lineage>
        <taxon>Eukaryota</taxon>
        <taxon>Metazoa</taxon>
        <taxon>Ecdysozoa</taxon>
        <taxon>Nematoda</taxon>
        <taxon>Chromadorea</taxon>
        <taxon>Rhabditida</taxon>
        <taxon>Tylenchina</taxon>
        <taxon>Tylenchomorpha</taxon>
        <taxon>Aphelenchoidea</taxon>
        <taxon>Aphelenchoididae</taxon>
        <taxon>Bursaphelenchus</taxon>
    </lineage>
</organism>
<dbReference type="Proteomes" id="UP000095284">
    <property type="component" value="Unplaced"/>
</dbReference>
<evidence type="ECO:0000313" key="3">
    <source>
        <dbReference type="WBParaSite" id="BXY_1315300.1"/>
    </source>
</evidence>
<feature type="compositionally biased region" description="Polar residues" evidence="1">
    <location>
        <begin position="16"/>
        <end position="25"/>
    </location>
</feature>
<accession>A0A1I7SJC9</accession>
<dbReference type="AlphaFoldDB" id="A0A1I7SJC9"/>
<reference evidence="3" key="1">
    <citation type="submission" date="2016-11" db="UniProtKB">
        <authorList>
            <consortium name="WormBaseParasite"/>
        </authorList>
    </citation>
    <scope>IDENTIFICATION</scope>
</reference>
<proteinExistence type="predicted"/>